<reference evidence="4" key="2">
    <citation type="submission" date="2020-05" db="UniProtKB">
        <authorList>
            <consortium name="EnsemblMetazoa"/>
        </authorList>
    </citation>
    <scope>IDENTIFICATION</scope>
    <source>
        <strain evidence="4">A-37</strain>
    </source>
</reference>
<dbReference type="GO" id="GO:0016491">
    <property type="term" value="F:oxidoreductase activity"/>
    <property type="evidence" value="ECO:0007669"/>
    <property type="project" value="UniProtKB-KW"/>
</dbReference>
<name>A0A182MMS8_9DIPT</name>
<dbReference type="InterPro" id="IPR026992">
    <property type="entry name" value="DIOX_N"/>
</dbReference>
<organism evidence="4 5">
    <name type="scientific">Anopheles culicifacies</name>
    <dbReference type="NCBI Taxonomy" id="139723"/>
    <lineage>
        <taxon>Eukaryota</taxon>
        <taxon>Metazoa</taxon>
        <taxon>Ecdysozoa</taxon>
        <taxon>Arthropoda</taxon>
        <taxon>Hexapoda</taxon>
        <taxon>Insecta</taxon>
        <taxon>Pterygota</taxon>
        <taxon>Neoptera</taxon>
        <taxon>Endopterygota</taxon>
        <taxon>Diptera</taxon>
        <taxon>Nematocera</taxon>
        <taxon>Culicoidea</taxon>
        <taxon>Culicidae</taxon>
        <taxon>Anophelinae</taxon>
        <taxon>Anopheles</taxon>
        <taxon>culicifacies species complex</taxon>
    </lineage>
</organism>
<evidence type="ECO:0000259" key="3">
    <source>
        <dbReference type="PROSITE" id="PS51471"/>
    </source>
</evidence>
<accession>A0A182MMS8</accession>
<keyword evidence="1" id="KW-0479">Metal-binding</keyword>
<evidence type="ECO:0000313" key="5">
    <source>
        <dbReference type="Proteomes" id="UP000075883"/>
    </source>
</evidence>
<dbReference type="AlphaFoldDB" id="A0A182MMS8"/>
<evidence type="ECO:0000256" key="1">
    <source>
        <dbReference type="RuleBase" id="RU003682"/>
    </source>
</evidence>
<dbReference type="EMBL" id="AXCM01004910">
    <property type="status" value="NOT_ANNOTATED_CDS"/>
    <property type="molecule type" value="Genomic_DNA"/>
</dbReference>
<protein>
    <recommendedName>
        <fullName evidence="3">Fe2OG dioxygenase domain-containing protein</fullName>
    </recommendedName>
</protein>
<evidence type="ECO:0000313" key="4">
    <source>
        <dbReference type="EnsemblMetazoa" id="ACUA022028-PA"/>
    </source>
</evidence>
<reference evidence="5" key="1">
    <citation type="submission" date="2013-09" db="EMBL/GenBank/DDBJ databases">
        <title>The Genome Sequence of Anopheles culicifacies species A.</title>
        <authorList>
            <consortium name="The Broad Institute Genomics Platform"/>
            <person name="Neafsey D.E."/>
            <person name="Besansky N."/>
            <person name="Howell P."/>
            <person name="Walton C."/>
            <person name="Young S.K."/>
            <person name="Zeng Q."/>
            <person name="Gargeya S."/>
            <person name="Fitzgerald M."/>
            <person name="Haas B."/>
            <person name="Abouelleil A."/>
            <person name="Allen A.W."/>
            <person name="Alvarado L."/>
            <person name="Arachchi H.M."/>
            <person name="Berlin A.M."/>
            <person name="Chapman S.B."/>
            <person name="Gainer-Dewar J."/>
            <person name="Goldberg J."/>
            <person name="Griggs A."/>
            <person name="Gujja S."/>
            <person name="Hansen M."/>
            <person name="Howarth C."/>
            <person name="Imamovic A."/>
            <person name="Ireland A."/>
            <person name="Larimer J."/>
            <person name="McCowan C."/>
            <person name="Murphy C."/>
            <person name="Pearson M."/>
            <person name="Poon T.W."/>
            <person name="Priest M."/>
            <person name="Roberts A."/>
            <person name="Saif S."/>
            <person name="Shea T."/>
            <person name="Sisk P."/>
            <person name="Sykes S."/>
            <person name="Wortman J."/>
            <person name="Nusbaum C."/>
            <person name="Birren B."/>
        </authorList>
    </citation>
    <scope>NUCLEOTIDE SEQUENCE [LARGE SCALE GENOMIC DNA]</scope>
    <source>
        <strain evidence="5">A-37</strain>
    </source>
</reference>
<dbReference type="Pfam" id="PF14226">
    <property type="entry name" value="DIOX_N"/>
    <property type="match status" value="1"/>
</dbReference>
<keyword evidence="1" id="KW-0408">Iron</keyword>
<dbReference type="PANTHER" id="PTHR47990">
    <property type="entry name" value="2-OXOGLUTARATE (2OG) AND FE(II)-DEPENDENT OXYGENASE SUPERFAMILY PROTEIN-RELATED"/>
    <property type="match status" value="1"/>
</dbReference>
<dbReference type="Proteomes" id="UP000075883">
    <property type="component" value="Unassembled WGS sequence"/>
</dbReference>
<feature type="region of interest" description="Disordered" evidence="2">
    <location>
        <begin position="394"/>
        <end position="416"/>
    </location>
</feature>
<dbReference type="InterPro" id="IPR050231">
    <property type="entry name" value="Iron_ascorbate_oxido_reductase"/>
</dbReference>
<proteinExistence type="inferred from homology"/>
<comment type="similarity">
    <text evidence="1">Belongs to the iron/ascorbate-dependent oxidoreductase family.</text>
</comment>
<feature type="compositionally biased region" description="Basic residues" evidence="2">
    <location>
        <begin position="407"/>
        <end position="416"/>
    </location>
</feature>
<dbReference type="InterPro" id="IPR044861">
    <property type="entry name" value="IPNS-like_FE2OG_OXY"/>
</dbReference>
<dbReference type="SUPFAM" id="SSF51197">
    <property type="entry name" value="Clavaminate synthase-like"/>
    <property type="match status" value="1"/>
</dbReference>
<dbReference type="VEuPathDB" id="VectorBase:ACUA022028"/>
<dbReference type="GO" id="GO:0046872">
    <property type="term" value="F:metal ion binding"/>
    <property type="evidence" value="ECO:0007669"/>
    <property type="project" value="UniProtKB-KW"/>
</dbReference>
<dbReference type="EnsemblMetazoa" id="ACUA022028-RA">
    <property type="protein sequence ID" value="ACUA022028-PA"/>
    <property type="gene ID" value="ACUA022028"/>
</dbReference>
<keyword evidence="1" id="KW-0560">Oxidoreductase</keyword>
<dbReference type="InterPro" id="IPR027443">
    <property type="entry name" value="IPNS-like_sf"/>
</dbReference>
<dbReference type="InterPro" id="IPR005123">
    <property type="entry name" value="Oxoglu/Fe-dep_dioxygenase_dom"/>
</dbReference>
<dbReference type="Pfam" id="PF03171">
    <property type="entry name" value="2OG-FeII_Oxy"/>
    <property type="match status" value="1"/>
</dbReference>
<feature type="domain" description="Fe2OG dioxygenase" evidence="3">
    <location>
        <begin position="270"/>
        <end position="380"/>
    </location>
</feature>
<dbReference type="PROSITE" id="PS51471">
    <property type="entry name" value="FE2OG_OXY"/>
    <property type="match status" value="1"/>
</dbReference>
<evidence type="ECO:0000256" key="2">
    <source>
        <dbReference type="SAM" id="MobiDB-lite"/>
    </source>
</evidence>
<sequence>MLKNKAIEEKVDTLLSKSQIPIIDLAHCGLIILLRIHSKPREPEMASQRPHEVVEPLKKKKKKCPNIEMGVFCTEECPIRSVVNRVGHQLHKALSEKGIALLVNHGISEDKMKQMYGHLDDFCKLSDNTKETYLRKGETNHGYIKPGQERFDGKLKDLRHTFNICTLKPEGPLPDEPLPGFREHVSDLATDFKRLSALLLQALAVGMELPYGYFLEKHRHILDGEGENQSTFRLLYYPPLIEDDGKNELLRGTCKYSQQRCTKDEIDLSLPEDYRAKVREQQEQEEQELQQVTRCGAHCDYGTFTLLAQDSEGGLEVKLPGTDRWKRVGHLPGAILINAGELLSTWTGEKICALQHRVIIPQEETIRTRGRHSLAFFVHPDNCISITPIDLPTSSSSNSLDSDEKKTKGRKKSFKTAKSKIYNAYQHVQRRFKETYAS</sequence>
<dbReference type="STRING" id="139723.A0A182MMS8"/>
<keyword evidence="5" id="KW-1185">Reference proteome</keyword>
<dbReference type="Gene3D" id="2.60.120.330">
    <property type="entry name" value="B-lactam Antibiotic, Isopenicillin N Synthase, Chain"/>
    <property type="match status" value="1"/>
</dbReference>